<dbReference type="RefSeq" id="XP_025380611.1">
    <property type="nucleotide sequence ID" value="XM_025523815.1"/>
</dbReference>
<gene>
    <name evidence="1" type="ORF">FA10DRAFT_283058</name>
</gene>
<dbReference type="OrthoDB" id="5541797at2759"/>
<proteinExistence type="predicted"/>
<dbReference type="AlphaFoldDB" id="A0A316YZD5"/>
<dbReference type="InterPro" id="IPR012677">
    <property type="entry name" value="Nucleotide-bd_a/b_plait_sf"/>
</dbReference>
<reference evidence="1 2" key="1">
    <citation type="journal article" date="2018" name="Mol. Biol. Evol.">
        <title>Broad Genomic Sampling Reveals a Smut Pathogenic Ancestry of the Fungal Clade Ustilaginomycotina.</title>
        <authorList>
            <person name="Kijpornyongpan T."/>
            <person name="Mondo S.J."/>
            <person name="Barry K."/>
            <person name="Sandor L."/>
            <person name="Lee J."/>
            <person name="Lipzen A."/>
            <person name="Pangilinan J."/>
            <person name="LaButti K."/>
            <person name="Hainaut M."/>
            <person name="Henrissat B."/>
            <person name="Grigoriev I.V."/>
            <person name="Spatafora J.W."/>
            <person name="Aime M.C."/>
        </authorList>
    </citation>
    <scope>NUCLEOTIDE SEQUENCE [LARGE SCALE GENOMIC DNA]</scope>
    <source>
        <strain evidence="1 2">MCA 4198</strain>
    </source>
</reference>
<dbReference type="GeneID" id="37045731"/>
<evidence type="ECO:0000313" key="1">
    <source>
        <dbReference type="EMBL" id="PWN93413.1"/>
    </source>
</evidence>
<name>A0A316YZD5_9BASI</name>
<dbReference type="SUPFAM" id="SSF54928">
    <property type="entry name" value="RNA-binding domain, RBD"/>
    <property type="match status" value="1"/>
</dbReference>
<organism evidence="1 2">
    <name type="scientific">Acaromyces ingoldii</name>
    <dbReference type="NCBI Taxonomy" id="215250"/>
    <lineage>
        <taxon>Eukaryota</taxon>
        <taxon>Fungi</taxon>
        <taxon>Dikarya</taxon>
        <taxon>Basidiomycota</taxon>
        <taxon>Ustilaginomycotina</taxon>
        <taxon>Exobasidiomycetes</taxon>
        <taxon>Exobasidiales</taxon>
        <taxon>Cryptobasidiaceae</taxon>
        <taxon>Acaromyces</taxon>
    </lineage>
</organism>
<sequence>MSTSTGKVALGAAHTFRRQWAQGPPPVLRNSNRRLDHVVLLERLPLSTTPSDVARLQDALTPFGMSKRFPSEVVFLRTKLLKPSGRALFAFSRPAHADNFAKLANGKSLGGQQISAQRIAERPPATSPRVALLYELQSQSPGRVVLIQGLPRAMDADRLFRILSRDYQLATDRIEIDLQRYNVEETEASMEGRGPSTTAIGFGCHEARQRMASVSLES</sequence>
<keyword evidence="2" id="KW-1185">Reference proteome</keyword>
<dbReference type="Gene3D" id="3.30.70.330">
    <property type="match status" value="1"/>
</dbReference>
<dbReference type="EMBL" id="KZ819634">
    <property type="protein sequence ID" value="PWN93413.1"/>
    <property type="molecule type" value="Genomic_DNA"/>
</dbReference>
<protein>
    <submittedName>
        <fullName evidence="1">Uncharacterized protein</fullName>
    </submittedName>
</protein>
<dbReference type="InParanoid" id="A0A316YZD5"/>
<evidence type="ECO:0000313" key="2">
    <source>
        <dbReference type="Proteomes" id="UP000245768"/>
    </source>
</evidence>
<accession>A0A316YZD5</accession>
<dbReference type="InterPro" id="IPR035979">
    <property type="entry name" value="RBD_domain_sf"/>
</dbReference>
<dbReference type="Proteomes" id="UP000245768">
    <property type="component" value="Unassembled WGS sequence"/>
</dbReference>
<dbReference type="GO" id="GO:0003676">
    <property type="term" value="F:nucleic acid binding"/>
    <property type="evidence" value="ECO:0007669"/>
    <property type="project" value="InterPro"/>
</dbReference>